<dbReference type="GO" id="GO:0032993">
    <property type="term" value="C:protein-DNA complex"/>
    <property type="evidence" value="ECO:0007669"/>
    <property type="project" value="TreeGrafter"/>
</dbReference>
<dbReference type="InterPro" id="IPR039420">
    <property type="entry name" value="WalR-like"/>
</dbReference>
<dbReference type="InterPro" id="IPR001867">
    <property type="entry name" value="OmpR/PhoB-type_DNA-bd"/>
</dbReference>
<gene>
    <name evidence="6" type="ORF">K8U80_05595</name>
</gene>
<dbReference type="SMART" id="SM00448">
    <property type="entry name" value="REC"/>
    <property type="match status" value="1"/>
</dbReference>
<dbReference type="Gene3D" id="3.40.50.2300">
    <property type="match status" value="1"/>
</dbReference>
<evidence type="ECO:0000256" key="3">
    <source>
        <dbReference type="PROSITE-ProRule" id="PRU01091"/>
    </source>
</evidence>
<dbReference type="Pfam" id="PF00072">
    <property type="entry name" value="Response_reg"/>
    <property type="match status" value="1"/>
</dbReference>
<sequence>MKALVIEDDAALNEIVCTCLAGAGYTCVPAFSGSEARMLLEGPSCQTFDLVITDLMLPGCPGEDLVPLVRQRLGNVPVIVISAKSAVDDRIALLRCGADDYLVKPFDLDELLARIDAQFRVRGIAAAGSLGAPAAREVGETALAFGAWRLDPATRRFYAADAPVRLTRTEFDLLALLMAHPDRVFTKRDLYLATCHDERLLDDIAAGSVRVSSSDEKTVATHMGNLRAKLKSSGTDGYLETVWGIGFKLRRP</sequence>
<feature type="modified residue" description="4-aspartylphosphate" evidence="2">
    <location>
        <position position="54"/>
    </location>
</feature>
<dbReference type="Proteomes" id="UP000746751">
    <property type="component" value="Unassembled WGS sequence"/>
</dbReference>
<reference evidence="6" key="2">
    <citation type="submission" date="2021-09" db="EMBL/GenBank/DDBJ databases">
        <authorList>
            <person name="Gilroy R."/>
        </authorList>
    </citation>
    <scope>NUCLEOTIDE SEQUENCE</scope>
    <source>
        <strain evidence="6">ChiGjej2B2-7701</strain>
    </source>
</reference>
<evidence type="ECO:0000313" key="6">
    <source>
        <dbReference type="EMBL" id="HJG30852.1"/>
    </source>
</evidence>
<dbReference type="GO" id="GO:0000156">
    <property type="term" value="F:phosphorelay response regulator activity"/>
    <property type="evidence" value="ECO:0007669"/>
    <property type="project" value="TreeGrafter"/>
</dbReference>
<feature type="domain" description="Response regulatory" evidence="4">
    <location>
        <begin position="2"/>
        <end position="119"/>
    </location>
</feature>
<evidence type="ECO:0000313" key="7">
    <source>
        <dbReference type="Proteomes" id="UP000746751"/>
    </source>
</evidence>
<dbReference type="GO" id="GO:0006355">
    <property type="term" value="P:regulation of DNA-templated transcription"/>
    <property type="evidence" value="ECO:0007669"/>
    <property type="project" value="InterPro"/>
</dbReference>
<dbReference type="Gene3D" id="6.10.250.690">
    <property type="match status" value="1"/>
</dbReference>
<keyword evidence="1 3" id="KW-0238">DNA-binding</keyword>
<evidence type="ECO:0000256" key="1">
    <source>
        <dbReference type="ARBA" id="ARBA00023125"/>
    </source>
</evidence>
<dbReference type="CDD" id="cd00383">
    <property type="entry name" value="trans_reg_C"/>
    <property type="match status" value="1"/>
</dbReference>
<feature type="domain" description="OmpR/PhoB-type" evidence="5">
    <location>
        <begin position="140"/>
        <end position="251"/>
    </location>
</feature>
<dbReference type="GO" id="GO:0005829">
    <property type="term" value="C:cytosol"/>
    <property type="evidence" value="ECO:0007669"/>
    <property type="project" value="TreeGrafter"/>
</dbReference>
<reference evidence="6" key="1">
    <citation type="journal article" date="2021" name="PeerJ">
        <title>Extensive microbial diversity within the chicken gut microbiome revealed by metagenomics and culture.</title>
        <authorList>
            <person name="Gilroy R."/>
            <person name="Ravi A."/>
            <person name="Getino M."/>
            <person name="Pursley I."/>
            <person name="Horton D.L."/>
            <person name="Alikhan N.F."/>
            <person name="Baker D."/>
            <person name="Gharbi K."/>
            <person name="Hall N."/>
            <person name="Watson M."/>
            <person name="Adriaenssens E.M."/>
            <person name="Foster-Nyarko E."/>
            <person name="Jarju S."/>
            <person name="Secka A."/>
            <person name="Antonio M."/>
            <person name="Oren A."/>
            <person name="Chaudhuri R.R."/>
            <person name="La Ragione R."/>
            <person name="Hildebrand F."/>
            <person name="Pallen M.J."/>
        </authorList>
    </citation>
    <scope>NUCLEOTIDE SEQUENCE</scope>
    <source>
        <strain evidence="6">ChiGjej2B2-7701</strain>
    </source>
</reference>
<name>A0A921LRB8_9ACTN</name>
<dbReference type="InterPro" id="IPR036388">
    <property type="entry name" value="WH-like_DNA-bd_sf"/>
</dbReference>
<evidence type="ECO:0000259" key="5">
    <source>
        <dbReference type="PROSITE" id="PS51755"/>
    </source>
</evidence>
<protein>
    <submittedName>
        <fullName evidence="6">Response regulator transcription factor</fullName>
    </submittedName>
</protein>
<dbReference type="Pfam" id="PF00486">
    <property type="entry name" value="Trans_reg_C"/>
    <property type="match status" value="2"/>
</dbReference>
<dbReference type="PANTHER" id="PTHR48111:SF2">
    <property type="entry name" value="RESPONSE REGULATOR SAER"/>
    <property type="match status" value="1"/>
</dbReference>
<accession>A0A921LRB8</accession>
<dbReference type="GO" id="GO:0000976">
    <property type="term" value="F:transcription cis-regulatory region binding"/>
    <property type="evidence" value="ECO:0007669"/>
    <property type="project" value="TreeGrafter"/>
</dbReference>
<organism evidence="6 7">
    <name type="scientific">Collinsella ihumii</name>
    <dbReference type="NCBI Taxonomy" id="1720204"/>
    <lineage>
        <taxon>Bacteria</taxon>
        <taxon>Bacillati</taxon>
        <taxon>Actinomycetota</taxon>
        <taxon>Coriobacteriia</taxon>
        <taxon>Coriobacteriales</taxon>
        <taxon>Coriobacteriaceae</taxon>
        <taxon>Collinsella</taxon>
    </lineage>
</organism>
<evidence type="ECO:0000259" key="4">
    <source>
        <dbReference type="PROSITE" id="PS50110"/>
    </source>
</evidence>
<dbReference type="InterPro" id="IPR001789">
    <property type="entry name" value="Sig_transdc_resp-reg_receiver"/>
</dbReference>
<keyword evidence="2" id="KW-0597">Phosphoprotein</keyword>
<evidence type="ECO:0000256" key="2">
    <source>
        <dbReference type="PROSITE-ProRule" id="PRU00169"/>
    </source>
</evidence>
<proteinExistence type="predicted"/>
<dbReference type="EMBL" id="DYVF01000039">
    <property type="protein sequence ID" value="HJG30852.1"/>
    <property type="molecule type" value="Genomic_DNA"/>
</dbReference>
<dbReference type="Gene3D" id="1.10.10.10">
    <property type="entry name" value="Winged helix-like DNA-binding domain superfamily/Winged helix DNA-binding domain"/>
    <property type="match status" value="1"/>
</dbReference>
<dbReference type="AlphaFoldDB" id="A0A921LRB8"/>
<dbReference type="PROSITE" id="PS51755">
    <property type="entry name" value="OMPR_PHOB"/>
    <property type="match status" value="1"/>
</dbReference>
<dbReference type="SUPFAM" id="SSF52172">
    <property type="entry name" value="CheY-like"/>
    <property type="match status" value="1"/>
</dbReference>
<dbReference type="SMART" id="SM00862">
    <property type="entry name" value="Trans_reg_C"/>
    <property type="match status" value="1"/>
</dbReference>
<comment type="caution">
    <text evidence="6">The sequence shown here is derived from an EMBL/GenBank/DDBJ whole genome shotgun (WGS) entry which is preliminary data.</text>
</comment>
<dbReference type="PROSITE" id="PS50110">
    <property type="entry name" value="RESPONSE_REGULATORY"/>
    <property type="match status" value="1"/>
</dbReference>
<dbReference type="PANTHER" id="PTHR48111">
    <property type="entry name" value="REGULATOR OF RPOS"/>
    <property type="match status" value="1"/>
</dbReference>
<dbReference type="InterPro" id="IPR011006">
    <property type="entry name" value="CheY-like_superfamily"/>
</dbReference>
<feature type="DNA-binding region" description="OmpR/PhoB-type" evidence="3">
    <location>
        <begin position="140"/>
        <end position="251"/>
    </location>
</feature>